<dbReference type="AlphaFoldDB" id="A0A813H7R8"/>
<dbReference type="EMBL" id="CAJNNV010030816">
    <property type="protein sequence ID" value="CAE8633635.1"/>
    <property type="molecule type" value="Genomic_DNA"/>
</dbReference>
<dbReference type="GO" id="GO:0016491">
    <property type="term" value="F:oxidoreductase activity"/>
    <property type="evidence" value="ECO:0007669"/>
    <property type="project" value="UniProtKB-KW"/>
</dbReference>
<sequence length="178" mass="20724">FLDSPALGWAKDFLLPVVESLMRFAVKMKVDFETELVWSTSDYDKERILQVRAQPQPPVLKHPVTGTPVWFFNVHSHSAWLREERSKTYGNENLSEATGASRINRTDCYYADTDEQLTQEDLAYVDKVVMKDIIKVKMQQGDVVLLDNYSVQHGRWPFEGTRKHAVTWFKQPRYSEIP</sequence>
<dbReference type="Pfam" id="PF02668">
    <property type="entry name" value="TauD"/>
    <property type="match status" value="1"/>
</dbReference>
<organism evidence="3 4">
    <name type="scientific">Polarella glacialis</name>
    <name type="common">Dinoflagellate</name>
    <dbReference type="NCBI Taxonomy" id="89957"/>
    <lineage>
        <taxon>Eukaryota</taxon>
        <taxon>Sar</taxon>
        <taxon>Alveolata</taxon>
        <taxon>Dinophyceae</taxon>
        <taxon>Suessiales</taxon>
        <taxon>Suessiaceae</taxon>
        <taxon>Polarella</taxon>
    </lineage>
</organism>
<dbReference type="Gene3D" id="3.60.130.10">
    <property type="entry name" value="Clavaminate synthase-like"/>
    <property type="match status" value="1"/>
</dbReference>
<keyword evidence="1" id="KW-0560">Oxidoreductase</keyword>
<dbReference type="OrthoDB" id="408743at2759"/>
<feature type="domain" description="TauD/TfdA-like" evidence="2">
    <location>
        <begin position="51"/>
        <end position="165"/>
    </location>
</feature>
<gene>
    <name evidence="3" type="ORF">PGLA1383_LOCUS49463</name>
</gene>
<dbReference type="InterPro" id="IPR003819">
    <property type="entry name" value="TauD/TfdA-like"/>
</dbReference>
<protein>
    <recommendedName>
        <fullName evidence="2">TauD/TfdA-like domain-containing protein</fullName>
    </recommendedName>
</protein>
<accession>A0A813H7R8</accession>
<evidence type="ECO:0000313" key="3">
    <source>
        <dbReference type="EMBL" id="CAE8633635.1"/>
    </source>
</evidence>
<feature type="non-terminal residue" evidence="3">
    <location>
        <position position="178"/>
    </location>
</feature>
<dbReference type="Proteomes" id="UP000654075">
    <property type="component" value="Unassembled WGS sequence"/>
</dbReference>
<evidence type="ECO:0000313" key="4">
    <source>
        <dbReference type="Proteomes" id="UP000654075"/>
    </source>
</evidence>
<keyword evidence="4" id="KW-1185">Reference proteome</keyword>
<dbReference type="SUPFAM" id="SSF51197">
    <property type="entry name" value="Clavaminate synthase-like"/>
    <property type="match status" value="1"/>
</dbReference>
<comment type="caution">
    <text evidence="3">The sequence shown here is derived from an EMBL/GenBank/DDBJ whole genome shotgun (WGS) entry which is preliminary data.</text>
</comment>
<evidence type="ECO:0000259" key="2">
    <source>
        <dbReference type="Pfam" id="PF02668"/>
    </source>
</evidence>
<dbReference type="InterPro" id="IPR042098">
    <property type="entry name" value="TauD-like_sf"/>
</dbReference>
<evidence type="ECO:0000256" key="1">
    <source>
        <dbReference type="ARBA" id="ARBA00023002"/>
    </source>
</evidence>
<reference evidence="3" key="1">
    <citation type="submission" date="2021-02" db="EMBL/GenBank/DDBJ databases">
        <authorList>
            <person name="Dougan E. K."/>
            <person name="Rhodes N."/>
            <person name="Thang M."/>
            <person name="Chan C."/>
        </authorList>
    </citation>
    <scope>NUCLEOTIDE SEQUENCE</scope>
</reference>
<proteinExistence type="predicted"/>
<name>A0A813H7R8_POLGL</name>